<gene>
    <name evidence="1" type="ORF">BZ3500_MVSOF-1268-A1-R1_CHR7-1G09381</name>
</gene>
<organism evidence="1 2">
    <name type="scientific">Microbotryum saponariae</name>
    <dbReference type="NCBI Taxonomy" id="289078"/>
    <lineage>
        <taxon>Eukaryota</taxon>
        <taxon>Fungi</taxon>
        <taxon>Dikarya</taxon>
        <taxon>Basidiomycota</taxon>
        <taxon>Pucciniomycotina</taxon>
        <taxon>Microbotryomycetes</taxon>
        <taxon>Microbotryales</taxon>
        <taxon>Microbotryaceae</taxon>
        <taxon>Microbotryum</taxon>
    </lineage>
</organism>
<dbReference type="AlphaFoldDB" id="A0A2X0L927"/>
<evidence type="ECO:0000313" key="1">
    <source>
        <dbReference type="EMBL" id="SDA03331.1"/>
    </source>
</evidence>
<dbReference type="Pfam" id="PF05721">
    <property type="entry name" value="PhyH"/>
    <property type="match status" value="1"/>
</dbReference>
<proteinExistence type="predicted"/>
<accession>A0A2X0L927</accession>
<dbReference type="OrthoDB" id="2328924at2759"/>
<evidence type="ECO:0000313" key="2">
    <source>
        <dbReference type="Proteomes" id="UP000249723"/>
    </source>
</evidence>
<dbReference type="PANTHER" id="PTHR40128">
    <property type="entry name" value="EXPRESSED PROTEIN"/>
    <property type="match status" value="1"/>
</dbReference>
<dbReference type="PANTHER" id="PTHR40128:SF1">
    <property type="entry name" value="PHYTANOYL-COA HYDROXYLASE"/>
    <property type="match status" value="1"/>
</dbReference>
<dbReference type="STRING" id="289078.A0A2X0L927"/>
<keyword evidence="2" id="KW-1185">Reference proteome</keyword>
<sequence length="278" mass="31346">MTATWPRPVASLECSLVVAHQLREPTILEPLALRQQLAQDGFLYLRSFVPCELVTIARRTLALDLASNGFLDTSTCLDLTEDPLYINPESIKDKRTPELLNRTDLHRHPDVLSVLEHDSLRRLMRSLLITPSSDTVGFATPPSTTCLPELRTHPYKWLRAVGPSLYTGLHVDRTYFPTLSFPTLLTAWIPLDNIPTELGSLVIAPDIHLPPMKVGGDGTKSGWIHEKYLEDQTIRWESADMKRGDVVIIDPARCVHMSSRNVASPPAWRISADTRWWI</sequence>
<dbReference type="Proteomes" id="UP000249723">
    <property type="component" value="Unassembled WGS sequence"/>
</dbReference>
<protein>
    <submittedName>
        <fullName evidence="1">BZ3500_MvSof-1268-A1-R1_Chr7-1g09381 protein</fullName>
    </submittedName>
</protein>
<dbReference type="Gene3D" id="2.60.120.620">
    <property type="entry name" value="q2cbj1_9rhob like domain"/>
    <property type="match status" value="1"/>
</dbReference>
<reference evidence="2" key="1">
    <citation type="submission" date="2016-10" db="EMBL/GenBank/DDBJ databases">
        <authorList>
            <person name="Jeantristanb JTB J.-T."/>
            <person name="Ricardo R."/>
        </authorList>
    </citation>
    <scope>NUCLEOTIDE SEQUENCE [LARGE SCALE GENOMIC DNA]</scope>
</reference>
<name>A0A2X0L927_9BASI</name>
<dbReference type="EMBL" id="FMWP01000127">
    <property type="protein sequence ID" value="SDA03331.1"/>
    <property type="molecule type" value="Genomic_DNA"/>
</dbReference>
<dbReference type="InterPro" id="IPR008775">
    <property type="entry name" value="Phytyl_CoA_dOase-like"/>
</dbReference>
<dbReference type="SUPFAM" id="SSF51197">
    <property type="entry name" value="Clavaminate synthase-like"/>
    <property type="match status" value="1"/>
</dbReference>